<feature type="domain" description="Peptidase M28" evidence="1">
    <location>
        <begin position="283"/>
        <end position="502"/>
    </location>
</feature>
<proteinExistence type="predicted"/>
<dbReference type="SUPFAM" id="SSF52025">
    <property type="entry name" value="PA domain"/>
    <property type="match status" value="1"/>
</dbReference>
<dbReference type="SUPFAM" id="SSF53187">
    <property type="entry name" value="Zn-dependent exopeptidases"/>
    <property type="match status" value="1"/>
</dbReference>
<sequence>MLPLAQPASGAPWDAIRPSAIRAHVEFLADDLLEGRAAASRGHDIAAAYVAAQFQQSGLLPAGEADSFFQPVPLLEATPVLPGSSAEWVFAGGSHVFEYGIDYLPSADFESASSTLSAPLVFAGFGVEAPELQHDDFANIDVKGRIVVVLSGAPAKFPDHQRAYYSWPQRKAATLLEHGAVGVIHVDSLEDSRRIPWERRVAMSWTSQMRWLNEQGEPQNTYPQLKLQFRFNHAAAAYLFEQSPASLPEVLATAETGDAQGFELPGMLTLSATTGLRRTQSSNVIAVYPGADAQLKDEYIVLSAHLDHLGRGSAVDGDSIYNGAHDNAAGVAILLEIAHALHASKVRSRRSLLIAAVTAQEKGLLGSDFLVHSARAANRRIVANINIDMPLIFAPLQDFVAIGARHSTLGVMARSAAASQGYQLASERFPEELRLIRGDQFSFIRRGIPALALTGGYRARDNALDLEQMRRQFRASRHHQPGDDLSLPMDYRTMADLGKVNLRIALAAADASARPHWQPGDFFARIFAHQE</sequence>
<dbReference type="InterPro" id="IPR045175">
    <property type="entry name" value="M28_fam"/>
</dbReference>
<dbReference type="STRING" id="465721.ACG33_12510"/>
<protein>
    <recommendedName>
        <fullName evidence="1">Peptidase M28 domain-containing protein</fullName>
    </recommendedName>
</protein>
<evidence type="ECO:0000313" key="3">
    <source>
        <dbReference type="Proteomes" id="UP000070250"/>
    </source>
</evidence>
<dbReference type="Pfam" id="PF04389">
    <property type="entry name" value="Peptidase_M28"/>
    <property type="match status" value="1"/>
</dbReference>
<dbReference type="GO" id="GO:0006508">
    <property type="term" value="P:proteolysis"/>
    <property type="evidence" value="ECO:0007669"/>
    <property type="project" value="InterPro"/>
</dbReference>
<gene>
    <name evidence="2" type="ORF">ACG33_12510</name>
</gene>
<reference evidence="2 3" key="1">
    <citation type="submission" date="2015-06" db="EMBL/GenBank/DDBJ databases">
        <title>A Comprehensive Approach to Explore the Metabolic and Phylogenetic Diversity of Bacterial Steroid Degradation in the Environment: Testosterone as an Example.</title>
        <authorList>
            <person name="Yang F.-C."/>
            <person name="Chen Y.-L."/>
            <person name="Yu C.-P."/>
            <person name="Tang S.-L."/>
            <person name="Wang P.-H."/>
            <person name="Ismail W."/>
            <person name="Wang C.-H."/>
            <person name="Yang C.-Y."/>
            <person name="Chiang Y.-R."/>
        </authorList>
    </citation>
    <scope>NUCLEOTIDE SEQUENCE [LARGE SCALE GENOMIC DNA]</scope>
    <source>
        <strain evidence="2 3">DSM 18526</strain>
    </source>
</reference>
<name>A0A127FBW5_STEDE</name>
<dbReference type="EMBL" id="CP011971">
    <property type="protein sequence ID" value="AMN47904.1"/>
    <property type="molecule type" value="Genomic_DNA"/>
</dbReference>
<evidence type="ECO:0000313" key="2">
    <source>
        <dbReference type="EMBL" id="AMN47904.1"/>
    </source>
</evidence>
<dbReference type="Gene3D" id="3.50.30.30">
    <property type="match status" value="1"/>
</dbReference>
<dbReference type="PANTHER" id="PTHR12147">
    <property type="entry name" value="METALLOPEPTIDASE M28 FAMILY MEMBER"/>
    <property type="match status" value="1"/>
</dbReference>
<dbReference type="CDD" id="cd04820">
    <property type="entry name" value="PA_M28_1_1"/>
    <property type="match status" value="1"/>
</dbReference>
<organism evidence="2 3">
    <name type="scientific">Steroidobacter denitrificans</name>
    <dbReference type="NCBI Taxonomy" id="465721"/>
    <lineage>
        <taxon>Bacteria</taxon>
        <taxon>Pseudomonadati</taxon>
        <taxon>Pseudomonadota</taxon>
        <taxon>Gammaproteobacteria</taxon>
        <taxon>Steroidobacterales</taxon>
        <taxon>Steroidobacteraceae</taxon>
        <taxon>Steroidobacter</taxon>
    </lineage>
</organism>
<dbReference type="KEGG" id="sdf:ACG33_12510"/>
<dbReference type="Gene3D" id="3.40.630.10">
    <property type="entry name" value="Zn peptidases"/>
    <property type="match status" value="1"/>
</dbReference>
<dbReference type="Proteomes" id="UP000070250">
    <property type="component" value="Chromosome"/>
</dbReference>
<dbReference type="PANTHER" id="PTHR12147:SF26">
    <property type="entry name" value="PEPTIDASE M28 DOMAIN-CONTAINING PROTEIN"/>
    <property type="match status" value="1"/>
</dbReference>
<keyword evidence="3" id="KW-1185">Reference proteome</keyword>
<accession>A0A127FBW5</accession>
<dbReference type="GO" id="GO:0008235">
    <property type="term" value="F:metalloexopeptidase activity"/>
    <property type="evidence" value="ECO:0007669"/>
    <property type="project" value="InterPro"/>
</dbReference>
<dbReference type="InterPro" id="IPR046450">
    <property type="entry name" value="PA_dom_sf"/>
</dbReference>
<dbReference type="InterPro" id="IPR007484">
    <property type="entry name" value="Peptidase_M28"/>
</dbReference>
<dbReference type="AlphaFoldDB" id="A0A127FBW5"/>
<evidence type="ECO:0000259" key="1">
    <source>
        <dbReference type="Pfam" id="PF04389"/>
    </source>
</evidence>